<reference evidence="2 3" key="1">
    <citation type="submission" date="2017-03" db="EMBL/GenBank/DDBJ databases">
        <authorList>
            <person name="Afonso C.L."/>
            <person name="Miller P.J."/>
            <person name="Scott M.A."/>
            <person name="Spackman E."/>
            <person name="Goraichik I."/>
            <person name="Dimitrov K.M."/>
            <person name="Suarez D.L."/>
            <person name="Swayne D.E."/>
        </authorList>
    </citation>
    <scope>NUCLEOTIDE SEQUENCE [LARGE SCALE GENOMIC DNA]</scope>
    <source>
        <strain evidence="2 3">CECT 7745</strain>
    </source>
</reference>
<dbReference type="Pfam" id="PF00903">
    <property type="entry name" value="Glyoxalase"/>
    <property type="match status" value="1"/>
</dbReference>
<organism evidence="2 3">
    <name type="scientific">Roseovarius aestuarii</name>
    <dbReference type="NCBI Taxonomy" id="475083"/>
    <lineage>
        <taxon>Bacteria</taxon>
        <taxon>Pseudomonadati</taxon>
        <taxon>Pseudomonadota</taxon>
        <taxon>Alphaproteobacteria</taxon>
        <taxon>Rhodobacterales</taxon>
        <taxon>Roseobacteraceae</taxon>
        <taxon>Roseovarius</taxon>
    </lineage>
</organism>
<evidence type="ECO:0000259" key="1">
    <source>
        <dbReference type="PROSITE" id="PS51819"/>
    </source>
</evidence>
<dbReference type="PROSITE" id="PS51819">
    <property type="entry name" value="VOC"/>
    <property type="match status" value="1"/>
</dbReference>
<name>A0A1X7BYB9_9RHOB</name>
<dbReference type="AlphaFoldDB" id="A0A1X7BYB9"/>
<dbReference type="CDD" id="cd07262">
    <property type="entry name" value="VOC_like"/>
    <property type="match status" value="1"/>
</dbReference>
<evidence type="ECO:0000313" key="2">
    <source>
        <dbReference type="EMBL" id="SMC14657.1"/>
    </source>
</evidence>
<dbReference type="SUPFAM" id="SSF54593">
    <property type="entry name" value="Glyoxalase/Bleomycin resistance protein/Dihydroxybiphenyl dioxygenase"/>
    <property type="match status" value="1"/>
</dbReference>
<dbReference type="RefSeq" id="WP_085802551.1">
    <property type="nucleotide sequence ID" value="NZ_FWXB01000034.1"/>
</dbReference>
<dbReference type="EMBL" id="FWXB01000034">
    <property type="protein sequence ID" value="SMC14657.1"/>
    <property type="molecule type" value="Genomic_DNA"/>
</dbReference>
<dbReference type="PANTHER" id="PTHR35006:SF2">
    <property type="entry name" value="GLYOXALASE FAMILY PROTEIN (AFU_ORTHOLOGUE AFUA_5G14830)"/>
    <property type="match status" value="1"/>
</dbReference>
<dbReference type="InterPro" id="IPR029068">
    <property type="entry name" value="Glyas_Bleomycin-R_OHBP_Dase"/>
</dbReference>
<feature type="domain" description="VOC" evidence="1">
    <location>
        <begin position="3"/>
        <end position="125"/>
    </location>
</feature>
<evidence type="ECO:0000313" key="3">
    <source>
        <dbReference type="Proteomes" id="UP000193224"/>
    </source>
</evidence>
<sequence>MPLIDHLSVGVADIDRARVFYDSVLAALGTGCLAADDEFAAYGQIRPEFLLLLPYDGGAPTGGNGTHIAFSAESKDAVDSFHAAALENGGTCEGAPGGRDFYPMPDAYTAYVRDSFGNKLEVIFNGFSTQEAPEGNT</sequence>
<dbReference type="InterPro" id="IPR037523">
    <property type="entry name" value="VOC_core"/>
</dbReference>
<dbReference type="Proteomes" id="UP000193224">
    <property type="component" value="Unassembled WGS sequence"/>
</dbReference>
<protein>
    <submittedName>
        <fullName evidence="2">Glyoxalase-like domain protein</fullName>
    </submittedName>
</protein>
<keyword evidence="3" id="KW-1185">Reference proteome</keyword>
<gene>
    <name evidence="2" type="ORF">ROA7745_04526</name>
</gene>
<dbReference type="Gene3D" id="3.10.180.10">
    <property type="entry name" value="2,3-Dihydroxybiphenyl 1,2-Dioxygenase, domain 1"/>
    <property type="match status" value="1"/>
</dbReference>
<accession>A0A1X7BYB9</accession>
<dbReference type="InterPro" id="IPR004360">
    <property type="entry name" value="Glyas_Fos-R_dOase_dom"/>
</dbReference>
<proteinExistence type="predicted"/>
<dbReference type="OrthoDB" id="9807407at2"/>
<dbReference type="PANTHER" id="PTHR35006">
    <property type="entry name" value="GLYOXALASE FAMILY PROTEIN (AFU_ORTHOLOGUE AFUA_5G14830)"/>
    <property type="match status" value="1"/>
</dbReference>